<organism evidence="2 3">
    <name type="scientific">Rhizophlyctis rosea</name>
    <dbReference type="NCBI Taxonomy" id="64517"/>
    <lineage>
        <taxon>Eukaryota</taxon>
        <taxon>Fungi</taxon>
        <taxon>Fungi incertae sedis</taxon>
        <taxon>Chytridiomycota</taxon>
        <taxon>Chytridiomycota incertae sedis</taxon>
        <taxon>Chytridiomycetes</taxon>
        <taxon>Rhizophlyctidales</taxon>
        <taxon>Rhizophlyctidaceae</taxon>
        <taxon>Rhizophlyctis</taxon>
    </lineage>
</organism>
<evidence type="ECO:0000313" key="3">
    <source>
        <dbReference type="Proteomes" id="UP001212841"/>
    </source>
</evidence>
<reference evidence="2" key="1">
    <citation type="submission" date="2020-05" db="EMBL/GenBank/DDBJ databases">
        <title>Phylogenomic resolution of chytrid fungi.</title>
        <authorList>
            <person name="Stajich J.E."/>
            <person name="Amses K."/>
            <person name="Simmons R."/>
            <person name="Seto K."/>
            <person name="Myers J."/>
            <person name="Bonds A."/>
            <person name="Quandt C.A."/>
            <person name="Barry K."/>
            <person name="Liu P."/>
            <person name="Grigoriev I."/>
            <person name="Longcore J.E."/>
            <person name="James T.Y."/>
        </authorList>
    </citation>
    <scope>NUCLEOTIDE SEQUENCE</scope>
    <source>
        <strain evidence="2">JEL0318</strain>
    </source>
</reference>
<dbReference type="Proteomes" id="UP001212841">
    <property type="component" value="Unassembled WGS sequence"/>
</dbReference>
<dbReference type="EMBL" id="JADGJD010000502">
    <property type="protein sequence ID" value="KAJ3050532.1"/>
    <property type="molecule type" value="Genomic_DNA"/>
</dbReference>
<sequence length="77" mass="8188">MEDAKKAGELENGSLKKICSRATEGQEVKDGGEFFKKAFKKDGPGKEGSDPSEEPAVDAVETPAEKEDANLQATSVM</sequence>
<dbReference type="AlphaFoldDB" id="A0AAD5SCC6"/>
<evidence type="ECO:0000256" key="1">
    <source>
        <dbReference type="SAM" id="MobiDB-lite"/>
    </source>
</evidence>
<gene>
    <name evidence="2" type="ORF">HK097_008516</name>
</gene>
<name>A0AAD5SCC6_9FUNG</name>
<proteinExistence type="predicted"/>
<accession>A0AAD5SCC6</accession>
<comment type="caution">
    <text evidence="2">The sequence shown here is derived from an EMBL/GenBank/DDBJ whole genome shotgun (WGS) entry which is preliminary data.</text>
</comment>
<protein>
    <submittedName>
        <fullName evidence="2">Uncharacterized protein</fullName>
    </submittedName>
</protein>
<feature type="compositionally biased region" description="Basic and acidic residues" evidence="1">
    <location>
        <begin position="37"/>
        <end position="49"/>
    </location>
</feature>
<keyword evidence="3" id="KW-1185">Reference proteome</keyword>
<evidence type="ECO:0000313" key="2">
    <source>
        <dbReference type="EMBL" id="KAJ3050532.1"/>
    </source>
</evidence>
<feature type="region of interest" description="Disordered" evidence="1">
    <location>
        <begin position="37"/>
        <end position="77"/>
    </location>
</feature>